<name>A0A8S0WHL0_CYCAE</name>
<protein>
    <submittedName>
        <fullName evidence="1">Uncharacterized protein</fullName>
    </submittedName>
</protein>
<accession>A0A8S0WHL0</accession>
<dbReference type="Proteomes" id="UP000467700">
    <property type="component" value="Unassembled WGS sequence"/>
</dbReference>
<reference evidence="1 2" key="1">
    <citation type="submission" date="2020-01" db="EMBL/GenBank/DDBJ databases">
        <authorList>
            <person name="Gupta K D."/>
        </authorList>
    </citation>
    <scope>NUCLEOTIDE SEQUENCE [LARGE SCALE GENOMIC DNA]</scope>
</reference>
<dbReference type="EMBL" id="CACVBS010000036">
    <property type="protein sequence ID" value="CAA7262423.1"/>
    <property type="molecule type" value="Genomic_DNA"/>
</dbReference>
<dbReference type="AlphaFoldDB" id="A0A8S0WHL0"/>
<evidence type="ECO:0000313" key="1">
    <source>
        <dbReference type="EMBL" id="CAA7262423.1"/>
    </source>
</evidence>
<evidence type="ECO:0000313" key="2">
    <source>
        <dbReference type="Proteomes" id="UP000467700"/>
    </source>
</evidence>
<sequence length="219" mass="24580">MSASTAKLGASRASGGDRNGFIRLGVEGVEISGSTKTSIAAKPLQHTLNQMGTRGLLGFIIGAQCHATYNHYDSYPEALGKQTVAFLLSLKGREDYKKTAGLWVDERSTPSPELQRKYSKLGFSNLQVSNGRLDDWYCLLHKARRSSAARNPERRFVDFLKDSLFCEWAYFIDFENQIFETWSFGKKLDEVTFRVLVEKGQGYWNTLGEKGEVEDSAAR</sequence>
<organism evidence="1 2">
    <name type="scientific">Cyclocybe aegerita</name>
    <name type="common">Black poplar mushroom</name>
    <name type="synonym">Agrocybe aegerita</name>
    <dbReference type="NCBI Taxonomy" id="1973307"/>
    <lineage>
        <taxon>Eukaryota</taxon>
        <taxon>Fungi</taxon>
        <taxon>Dikarya</taxon>
        <taxon>Basidiomycota</taxon>
        <taxon>Agaricomycotina</taxon>
        <taxon>Agaricomycetes</taxon>
        <taxon>Agaricomycetidae</taxon>
        <taxon>Agaricales</taxon>
        <taxon>Agaricineae</taxon>
        <taxon>Bolbitiaceae</taxon>
        <taxon>Cyclocybe</taxon>
    </lineage>
</organism>
<keyword evidence="2" id="KW-1185">Reference proteome</keyword>
<proteinExistence type="predicted"/>
<gene>
    <name evidence="1" type="ORF">AAE3_LOCUS4907</name>
</gene>
<dbReference type="OrthoDB" id="3229878at2759"/>
<comment type="caution">
    <text evidence="1">The sequence shown here is derived from an EMBL/GenBank/DDBJ whole genome shotgun (WGS) entry which is preliminary data.</text>
</comment>